<gene>
    <name evidence="3" type="ORF">FH610_035335</name>
</gene>
<feature type="domain" description="HTH merR-type" evidence="2">
    <location>
        <begin position="7"/>
        <end position="76"/>
    </location>
</feature>
<keyword evidence="4" id="KW-1185">Reference proteome</keyword>
<dbReference type="PRINTS" id="PR00040">
    <property type="entry name" value="HTHMERR"/>
</dbReference>
<dbReference type="PANTHER" id="PTHR30204:SF93">
    <property type="entry name" value="HTH MERR-TYPE DOMAIN-CONTAINING PROTEIN"/>
    <property type="match status" value="1"/>
</dbReference>
<dbReference type="Gene3D" id="1.10.1660.10">
    <property type="match status" value="1"/>
</dbReference>
<evidence type="ECO:0000313" key="3">
    <source>
        <dbReference type="EMBL" id="KAB8179348.1"/>
    </source>
</evidence>
<dbReference type="SUPFAM" id="SSF46955">
    <property type="entry name" value="Putative DNA-binding domain"/>
    <property type="match status" value="1"/>
</dbReference>
<dbReference type="GO" id="GO:0003677">
    <property type="term" value="F:DNA binding"/>
    <property type="evidence" value="ECO:0007669"/>
    <property type="project" value="UniProtKB-KW"/>
</dbReference>
<organism evidence="3 4">
    <name type="scientific">Microbispora catharanthi</name>
    <dbReference type="NCBI Taxonomy" id="1712871"/>
    <lineage>
        <taxon>Bacteria</taxon>
        <taxon>Bacillati</taxon>
        <taxon>Actinomycetota</taxon>
        <taxon>Actinomycetes</taxon>
        <taxon>Streptosporangiales</taxon>
        <taxon>Streptosporangiaceae</taxon>
        <taxon>Microbispora</taxon>
    </lineage>
</organism>
<evidence type="ECO:0000313" key="4">
    <source>
        <dbReference type="Proteomes" id="UP000313066"/>
    </source>
</evidence>
<dbReference type="CDD" id="cd00592">
    <property type="entry name" value="HTH_MerR-like"/>
    <property type="match status" value="1"/>
</dbReference>
<name>A0A5N6BGP1_9ACTN</name>
<dbReference type="AlphaFoldDB" id="A0A5N6BGP1"/>
<reference evidence="3 4" key="1">
    <citation type="submission" date="2019-10" db="EMBL/GenBank/DDBJ databases">
        <title>Nonomuraea sp. nov., isolated from Phyllanthus amarus.</title>
        <authorList>
            <person name="Klykleung N."/>
            <person name="Tanasupawat S."/>
        </authorList>
    </citation>
    <scope>NUCLEOTIDE SEQUENCE [LARGE SCALE GENOMIC DNA]</scope>
    <source>
        <strain evidence="3 4">CR1-09</strain>
    </source>
</reference>
<accession>A0A5N6BGP1</accession>
<dbReference type="EMBL" id="VDMA02000026">
    <property type="protein sequence ID" value="KAB8179348.1"/>
    <property type="molecule type" value="Genomic_DNA"/>
</dbReference>
<dbReference type="PROSITE" id="PS50937">
    <property type="entry name" value="HTH_MERR_2"/>
    <property type="match status" value="1"/>
</dbReference>
<dbReference type="Pfam" id="PF13411">
    <property type="entry name" value="MerR_1"/>
    <property type="match status" value="1"/>
</dbReference>
<dbReference type="GO" id="GO:0003700">
    <property type="term" value="F:DNA-binding transcription factor activity"/>
    <property type="evidence" value="ECO:0007669"/>
    <property type="project" value="InterPro"/>
</dbReference>
<dbReference type="InterPro" id="IPR000551">
    <property type="entry name" value="MerR-type_HTH_dom"/>
</dbReference>
<protein>
    <submittedName>
        <fullName evidence="3">MerR family transcriptional regulator</fullName>
    </submittedName>
</protein>
<evidence type="ECO:0000259" key="2">
    <source>
        <dbReference type="PROSITE" id="PS50937"/>
    </source>
</evidence>
<dbReference type="InterPro" id="IPR009061">
    <property type="entry name" value="DNA-bd_dom_put_sf"/>
</dbReference>
<dbReference type="InterPro" id="IPR047057">
    <property type="entry name" value="MerR_fam"/>
</dbReference>
<evidence type="ECO:0000256" key="1">
    <source>
        <dbReference type="ARBA" id="ARBA00023125"/>
    </source>
</evidence>
<dbReference type="Proteomes" id="UP000313066">
    <property type="component" value="Unassembled WGS sequence"/>
</dbReference>
<comment type="caution">
    <text evidence="3">The sequence shown here is derived from an EMBL/GenBank/DDBJ whole genome shotgun (WGS) entry which is preliminary data.</text>
</comment>
<keyword evidence="1" id="KW-0238">DNA-binding</keyword>
<proteinExistence type="predicted"/>
<dbReference type="SMART" id="SM00422">
    <property type="entry name" value="HTH_MERR"/>
    <property type="match status" value="1"/>
</dbReference>
<dbReference type="PANTHER" id="PTHR30204">
    <property type="entry name" value="REDOX-CYCLING DRUG-SENSING TRANSCRIPTIONAL ACTIVATOR SOXR"/>
    <property type="match status" value="1"/>
</dbReference>
<sequence>MTDGTELYTVGRIARRTGLSVHTIRFWSDSGLIAPTDRSAGGYRLYDAAAVARFDLVRALRELGIGLEAVRRILARQATVAEVAEVHAQALDAEIKALRLRRAVLRTIAKRGGTTEETTMTHKLAHLSAAQRQQVIDGFIENTFSGIALDDDAEVVATWMRELPDELPDDPTPGQVDAWIELTDLVGGEDFRQRLRRIALAGASSMSSRYGYALRSPTLEHANRAMAESITPESAEGRSILNLIIEPGMPADERAELRRWLETVADARVERYWQLLAVLNGREPAPSAMPAFTWLIAAIRAHG</sequence>